<evidence type="ECO:0000256" key="1">
    <source>
        <dbReference type="SAM" id="Phobius"/>
    </source>
</evidence>
<keyword evidence="1" id="KW-0472">Membrane</keyword>
<comment type="caution">
    <text evidence="2">The sequence shown here is derived from an EMBL/GenBank/DDBJ whole genome shotgun (WGS) entry which is preliminary data.</text>
</comment>
<evidence type="ECO:0000313" key="3">
    <source>
        <dbReference type="Proteomes" id="UP001169027"/>
    </source>
</evidence>
<dbReference type="NCBIfam" id="TIGR02523">
    <property type="entry name" value="type_IV_pilV"/>
    <property type="match status" value="1"/>
</dbReference>
<organism evidence="2 3">
    <name type="scientific">Variovorax ginsengisoli</name>
    <dbReference type="NCBI Taxonomy" id="363844"/>
    <lineage>
        <taxon>Bacteria</taxon>
        <taxon>Pseudomonadati</taxon>
        <taxon>Pseudomonadota</taxon>
        <taxon>Betaproteobacteria</taxon>
        <taxon>Burkholderiales</taxon>
        <taxon>Comamonadaceae</taxon>
        <taxon>Variovorax</taxon>
    </lineage>
</organism>
<dbReference type="InterPro" id="IPR013362">
    <property type="entry name" value="Pilus_4_PilV"/>
</dbReference>
<protein>
    <submittedName>
        <fullName evidence="2">Type IV pilus modification protein PilV</fullName>
    </submittedName>
</protein>
<keyword evidence="3" id="KW-1185">Reference proteome</keyword>
<evidence type="ECO:0000313" key="2">
    <source>
        <dbReference type="EMBL" id="MDO1531254.1"/>
    </source>
</evidence>
<reference evidence="2" key="1">
    <citation type="submission" date="2023-06" db="EMBL/GenBank/DDBJ databases">
        <authorList>
            <person name="Jiang Y."/>
            <person name="Liu Q."/>
        </authorList>
    </citation>
    <scope>NUCLEOTIDE SEQUENCE</scope>
    <source>
        <strain evidence="2">CGMCC 1.12090</strain>
    </source>
</reference>
<accession>A0ABT8RX74</accession>
<dbReference type="EMBL" id="JAUKVY010000002">
    <property type="protein sequence ID" value="MDO1531254.1"/>
    <property type="molecule type" value="Genomic_DNA"/>
</dbReference>
<proteinExistence type="predicted"/>
<dbReference type="Pfam" id="PF07963">
    <property type="entry name" value="N_methyl"/>
    <property type="match status" value="1"/>
</dbReference>
<gene>
    <name evidence="2" type="primary">pilV</name>
    <name evidence="2" type="ORF">Q2T77_03055</name>
</gene>
<keyword evidence="1" id="KW-0812">Transmembrane</keyword>
<dbReference type="InterPro" id="IPR012902">
    <property type="entry name" value="N_methyl_site"/>
</dbReference>
<dbReference type="RefSeq" id="WP_301803576.1">
    <property type="nucleotide sequence ID" value="NZ_JAUJZH010000002.1"/>
</dbReference>
<feature type="transmembrane region" description="Helical" evidence="1">
    <location>
        <begin position="21"/>
        <end position="45"/>
    </location>
</feature>
<dbReference type="Proteomes" id="UP001169027">
    <property type="component" value="Unassembled WGS sequence"/>
</dbReference>
<keyword evidence="1" id="KW-1133">Transmembrane helix</keyword>
<name>A0ABT8RX74_9BURK</name>
<sequence length="148" mass="15627">MKSPGTPSRATRRANSRKPQSGIALIEVLVALLIFMLGVLGLVGLQTSMTRVQTEAKVRADAVNLANDLIGRMWTDLNNLSAYNGSGCASQTRCREWQDKVAGALPVGQGAVAFDATSGNVTVTITWTTPSGESHKYVTSTTVSKAST</sequence>